<dbReference type="PROSITE" id="PS50090">
    <property type="entry name" value="MYB_LIKE"/>
    <property type="match status" value="2"/>
</dbReference>
<evidence type="ECO:0000313" key="10">
    <source>
        <dbReference type="EMBL" id="CAI9101298.1"/>
    </source>
</evidence>
<dbReference type="EMBL" id="OX459121">
    <property type="protein sequence ID" value="CAI9101298.1"/>
    <property type="molecule type" value="Genomic_DNA"/>
</dbReference>
<evidence type="ECO:0000256" key="4">
    <source>
        <dbReference type="ARBA" id="ARBA00023125"/>
    </source>
</evidence>
<keyword evidence="4" id="KW-0238">DNA-binding</keyword>
<feature type="domain" description="Myb-like" evidence="8">
    <location>
        <begin position="13"/>
        <end position="65"/>
    </location>
</feature>
<proteinExistence type="predicted"/>
<dbReference type="Pfam" id="PF00249">
    <property type="entry name" value="Myb_DNA-binding"/>
    <property type="match status" value="2"/>
</dbReference>
<evidence type="ECO:0000256" key="3">
    <source>
        <dbReference type="ARBA" id="ARBA00023015"/>
    </source>
</evidence>
<keyword evidence="5" id="KW-0804">Transcription</keyword>
<accession>A0AAV1D1B0</accession>
<dbReference type="GO" id="GO:0005634">
    <property type="term" value="C:nucleus"/>
    <property type="evidence" value="ECO:0007669"/>
    <property type="project" value="UniProtKB-SubCell"/>
</dbReference>
<dbReference type="GO" id="GO:0003677">
    <property type="term" value="F:DNA binding"/>
    <property type="evidence" value="ECO:0007669"/>
    <property type="project" value="UniProtKB-KW"/>
</dbReference>
<evidence type="ECO:0000256" key="1">
    <source>
        <dbReference type="ARBA" id="ARBA00004123"/>
    </source>
</evidence>
<evidence type="ECO:0000313" key="11">
    <source>
        <dbReference type="Proteomes" id="UP001161247"/>
    </source>
</evidence>
<feature type="domain" description="HTH myb-type" evidence="9">
    <location>
        <begin position="15"/>
        <end position="69"/>
    </location>
</feature>
<protein>
    <submittedName>
        <fullName evidence="10">OLC1v1038591C1</fullName>
    </submittedName>
</protein>
<evidence type="ECO:0000256" key="2">
    <source>
        <dbReference type="ARBA" id="ARBA00022737"/>
    </source>
</evidence>
<dbReference type="SMART" id="SM00717">
    <property type="entry name" value="SANT"/>
    <property type="match status" value="2"/>
</dbReference>
<feature type="domain" description="Myb-like" evidence="8">
    <location>
        <begin position="74"/>
        <end position="117"/>
    </location>
</feature>
<dbReference type="FunFam" id="1.10.10.60:FF:000060">
    <property type="entry name" value="MYB transcription factor"/>
    <property type="match status" value="1"/>
</dbReference>
<dbReference type="PANTHER" id="PTHR47996:SF3">
    <property type="entry name" value="TRANSCRIPTION FACTOR DUO1"/>
    <property type="match status" value="1"/>
</dbReference>
<keyword evidence="2" id="KW-0677">Repeat</keyword>
<name>A0AAV1D1B0_OLDCO</name>
<evidence type="ECO:0000259" key="9">
    <source>
        <dbReference type="PROSITE" id="PS51294"/>
    </source>
</evidence>
<dbReference type="PROSITE" id="PS51294">
    <property type="entry name" value="HTH_MYB"/>
    <property type="match status" value="2"/>
</dbReference>
<evidence type="ECO:0000256" key="5">
    <source>
        <dbReference type="ARBA" id="ARBA00023163"/>
    </source>
</evidence>
<dbReference type="AlphaFoldDB" id="A0AAV1D1B0"/>
<dbReference type="PANTHER" id="PTHR47996">
    <property type="entry name" value="TRANSCRIPTION FACTOR DUO1"/>
    <property type="match status" value="1"/>
</dbReference>
<comment type="subcellular location">
    <subcellularLocation>
        <location evidence="1">Nucleus</location>
    </subcellularLocation>
</comment>
<organism evidence="10 11">
    <name type="scientific">Oldenlandia corymbosa var. corymbosa</name>
    <dbReference type="NCBI Taxonomy" id="529605"/>
    <lineage>
        <taxon>Eukaryota</taxon>
        <taxon>Viridiplantae</taxon>
        <taxon>Streptophyta</taxon>
        <taxon>Embryophyta</taxon>
        <taxon>Tracheophyta</taxon>
        <taxon>Spermatophyta</taxon>
        <taxon>Magnoliopsida</taxon>
        <taxon>eudicotyledons</taxon>
        <taxon>Gunneridae</taxon>
        <taxon>Pentapetalae</taxon>
        <taxon>asterids</taxon>
        <taxon>lamiids</taxon>
        <taxon>Gentianales</taxon>
        <taxon>Rubiaceae</taxon>
        <taxon>Rubioideae</taxon>
        <taxon>Spermacoceae</taxon>
        <taxon>Hedyotis-Oldenlandia complex</taxon>
        <taxon>Oldenlandia</taxon>
    </lineage>
</organism>
<feature type="region of interest" description="Disordered" evidence="7">
    <location>
        <begin position="281"/>
        <end position="303"/>
    </location>
</feature>
<evidence type="ECO:0000259" key="8">
    <source>
        <dbReference type="PROSITE" id="PS50090"/>
    </source>
</evidence>
<evidence type="ECO:0000256" key="6">
    <source>
        <dbReference type="ARBA" id="ARBA00023242"/>
    </source>
</evidence>
<gene>
    <name evidence="10" type="ORF">OLC1_LOCUS10916</name>
</gene>
<dbReference type="InterPro" id="IPR053106">
    <property type="entry name" value="Plant_Male-Germline_Reg_TFs"/>
</dbReference>
<dbReference type="InterPro" id="IPR001005">
    <property type="entry name" value="SANT/Myb"/>
</dbReference>
<keyword evidence="3" id="KW-0805">Transcription regulation</keyword>
<dbReference type="FunFam" id="1.10.10.60:FF:000351">
    <property type="entry name" value="Transcription factor GAMYB"/>
    <property type="match status" value="1"/>
</dbReference>
<dbReference type="InterPro" id="IPR017930">
    <property type="entry name" value="Myb_dom"/>
</dbReference>
<dbReference type="Proteomes" id="UP001161247">
    <property type="component" value="Chromosome 4"/>
</dbReference>
<evidence type="ECO:0000256" key="7">
    <source>
        <dbReference type="SAM" id="MobiDB-lite"/>
    </source>
</evidence>
<dbReference type="InterPro" id="IPR009057">
    <property type="entry name" value="Homeodomain-like_sf"/>
</dbReference>
<sequence length="321" mass="36491">MMLMERRRLYDQLGEIKKGPWKPEEDAVLLNHVRKYGPRDWSSIRSKGLLQRTGKSCRLRWVNKLRPNLKNGVKFSAEEERIVIDLQAQFGNKWAKIATYLTGRTDNDVKNFWSSRQKRLARILRTPAAASSSSSSHRSHRNKQAPVIHAVPTLEAPKFSFSGGEESSSQYCSMNYILKSEPIQMVPLPELIRPISLNYEHTFFPPAFMEIESKPSLEALPHLCFPQAPPQSQSEYTTPLENEDIDTNLGDPNYLEAFGNSSSSELGDVLLPFMPTCFELPRSPQVSQGQKDNSVTPDSLMDDFPIDIFDHIEPLPSPSDW</sequence>
<dbReference type="Gene3D" id="1.10.10.60">
    <property type="entry name" value="Homeodomain-like"/>
    <property type="match status" value="2"/>
</dbReference>
<feature type="compositionally biased region" description="Polar residues" evidence="7">
    <location>
        <begin position="284"/>
        <end position="297"/>
    </location>
</feature>
<dbReference type="SUPFAM" id="SSF46689">
    <property type="entry name" value="Homeodomain-like"/>
    <property type="match status" value="1"/>
</dbReference>
<keyword evidence="6" id="KW-0539">Nucleus</keyword>
<reference evidence="10" key="1">
    <citation type="submission" date="2023-03" db="EMBL/GenBank/DDBJ databases">
        <authorList>
            <person name="Julca I."/>
        </authorList>
    </citation>
    <scope>NUCLEOTIDE SEQUENCE</scope>
</reference>
<feature type="domain" description="HTH myb-type" evidence="9">
    <location>
        <begin position="70"/>
        <end position="121"/>
    </location>
</feature>
<dbReference type="CDD" id="cd00167">
    <property type="entry name" value="SANT"/>
    <property type="match status" value="2"/>
</dbReference>
<keyword evidence="11" id="KW-1185">Reference proteome</keyword>